<dbReference type="PRINTS" id="PR00036">
    <property type="entry name" value="HTHLACI"/>
</dbReference>
<evidence type="ECO:0000313" key="7">
    <source>
        <dbReference type="EMBL" id="AGK95748.1"/>
    </source>
</evidence>
<dbReference type="PATRIC" id="fig|86416.3.peg.696"/>
<dbReference type="PROSITE" id="PS00356">
    <property type="entry name" value="HTH_LACI_1"/>
    <property type="match status" value="1"/>
</dbReference>
<keyword evidence="3" id="KW-0238">DNA-binding</keyword>
<dbReference type="InterPro" id="IPR000843">
    <property type="entry name" value="HTH_LacI"/>
</dbReference>
<feature type="domain" description="HTH lacI-type" evidence="5">
    <location>
        <begin position="3"/>
        <end position="57"/>
    </location>
</feature>
<sequence length="342" mass="38430">MKINIKDVAKEANVSMTTVSRVINNNYPVKSETRKRVEKAIKKLNFSPNILARSLVNQNTKTIGVVTPSINNLFFPTVIKGIEGILRKNEYSIYLCDTDDKPEEEIDYIKSLLGRQVDGIISIDPKTENMDNGFYEDISKSIPLVCVNGYNEGVNCNFVLNDEASGAEQAMKYLIDLGHTDIIFIRGEKSYSYDLKEAVYKKVLKENKLLKNKKIINIGEGNSNDTVENTMDIIFKRLEKIKDKSPIAFFTCNDLMALGVMNACKKANFNVPEDISIIGFDNILVSSLVEPKLTTVDQNMYALGENAANRILHIIRNDDKELTKIILDTKLVIRGSCSKVNV</sequence>
<dbReference type="PROSITE" id="PS50943">
    <property type="entry name" value="HTH_CROC1"/>
    <property type="match status" value="1"/>
</dbReference>
<keyword evidence="1" id="KW-0678">Repressor</keyword>
<dbReference type="Pfam" id="PF13377">
    <property type="entry name" value="Peripla_BP_3"/>
    <property type="match status" value="1"/>
</dbReference>
<accession>R4JZL0</accession>
<keyword evidence="2" id="KW-0805">Transcription regulation</keyword>
<dbReference type="Proteomes" id="UP000013523">
    <property type="component" value="Chromosome"/>
</dbReference>
<dbReference type="InterPro" id="IPR001387">
    <property type="entry name" value="Cro/C1-type_HTH"/>
</dbReference>
<evidence type="ECO:0000256" key="3">
    <source>
        <dbReference type="ARBA" id="ARBA00023125"/>
    </source>
</evidence>
<protein>
    <submittedName>
        <fullName evidence="7">Transcriptional regulator</fullName>
    </submittedName>
</protein>
<dbReference type="GO" id="GO:0003700">
    <property type="term" value="F:DNA-binding transcription factor activity"/>
    <property type="evidence" value="ECO:0007669"/>
    <property type="project" value="TreeGrafter"/>
</dbReference>
<dbReference type="InterPro" id="IPR046335">
    <property type="entry name" value="LacI/GalR-like_sensor"/>
</dbReference>
<dbReference type="CDD" id="cd01392">
    <property type="entry name" value="HTH_LacI"/>
    <property type="match status" value="1"/>
</dbReference>
<keyword evidence="4" id="KW-0804">Transcription</keyword>
<dbReference type="GO" id="GO:0000976">
    <property type="term" value="F:transcription cis-regulatory region binding"/>
    <property type="evidence" value="ECO:0007669"/>
    <property type="project" value="TreeGrafter"/>
</dbReference>
<dbReference type="OrthoDB" id="9789891at2"/>
<reference evidence="7 8" key="1">
    <citation type="submission" date="2012-01" db="EMBL/GenBank/DDBJ databases">
        <title>Complete sequence of chromosome of Clostridium pasteurianum BC1.</title>
        <authorList>
            <consortium name="US DOE Joint Genome Institute"/>
            <person name="Lucas S."/>
            <person name="Han J."/>
            <person name="Lapidus A."/>
            <person name="Cheng J.-F."/>
            <person name="Goodwin L."/>
            <person name="Pitluck S."/>
            <person name="Peters L."/>
            <person name="Mikhailova N."/>
            <person name="Teshima H."/>
            <person name="Detter J.C."/>
            <person name="Han C."/>
            <person name="Tapia R."/>
            <person name="Land M."/>
            <person name="Hauser L."/>
            <person name="Kyrpides N."/>
            <person name="Ivanova N."/>
            <person name="Pagani I."/>
            <person name="Dunn J."/>
            <person name="Taghavi S."/>
            <person name="Francis A."/>
            <person name="van der Lelie D."/>
            <person name="Woyke T."/>
        </authorList>
    </citation>
    <scope>NUCLEOTIDE SEQUENCE [LARGE SCALE GENOMIC DNA]</scope>
    <source>
        <strain evidence="7 8">BC1</strain>
    </source>
</reference>
<dbReference type="RefSeq" id="WP_015614074.1">
    <property type="nucleotide sequence ID" value="NC_021182.1"/>
</dbReference>
<dbReference type="STRING" id="86416.Clopa_0708"/>
<feature type="domain" description="HTH cro/C1-type" evidence="6">
    <location>
        <begin position="2"/>
        <end position="51"/>
    </location>
</feature>
<evidence type="ECO:0000259" key="6">
    <source>
        <dbReference type="PROSITE" id="PS50943"/>
    </source>
</evidence>
<dbReference type="InterPro" id="IPR010982">
    <property type="entry name" value="Lambda_DNA-bd_dom_sf"/>
</dbReference>
<evidence type="ECO:0000259" key="5">
    <source>
        <dbReference type="PROSITE" id="PS50932"/>
    </source>
</evidence>
<dbReference type="CDD" id="cd06267">
    <property type="entry name" value="PBP1_LacI_sugar_binding-like"/>
    <property type="match status" value="1"/>
</dbReference>
<dbReference type="HOGENOM" id="CLU_037628_6_0_9"/>
<evidence type="ECO:0000256" key="1">
    <source>
        <dbReference type="ARBA" id="ARBA00022491"/>
    </source>
</evidence>
<dbReference type="Gene3D" id="3.40.50.2300">
    <property type="match status" value="2"/>
</dbReference>
<keyword evidence="8" id="KW-1185">Reference proteome</keyword>
<dbReference type="PROSITE" id="PS50932">
    <property type="entry name" value="HTH_LACI_2"/>
    <property type="match status" value="1"/>
</dbReference>
<proteinExistence type="predicted"/>
<dbReference type="Gene3D" id="1.10.260.40">
    <property type="entry name" value="lambda repressor-like DNA-binding domains"/>
    <property type="match status" value="1"/>
</dbReference>
<dbReference type="PANTHER" id="PTHR30146">
    <property type="entry name" value="LACI-RELATED TRANSCRIPTIONAL REPRESSOR"/>
    <property type="match status" value="1"/>
</dbReference>
<dbReference type="SUPFAM" id="SSF53822">
    <property type="entry name" value="Periplasmic binding protein-like I"/>
    <property type="match status" value="1"/>
</dbReference>
<dbReference type="AlphaFoldDB" id="R4JZL0"/>
<dbReference type="InterPro" id="IPR028082">
    <property type="entry name" value="Peripla_BP_I"/>
</dbReference>
<evidence type="ECO:0000256" key="4">
    <source>
        <dbReference type="ARBA" id="ARBA00023163"/>
    </source>
</evidence>
<name>R4JZL0_CLOPA</name>
<dbReference type="SMART" id="SM00354">
    <property type="entry name" value="HTH_LACI"/>
    <property type="match status" value="1"/>
</dbReference>
<evidence type="ECO:0000256" key="2">
    <source>
        <dbReference type="ARBA" id="ARBA00023015"/>
    </source>
</evidence>
<dbReference type="eggNOG" id="COG1609">
    <property type="taxonomic scope" value="Bacteria"/>
</dbReference>
<evidence type="ECO:0000313" key="8">
    <source>
        <dbReference type="Proteomes" id="UP000013523"/>
    </source>
</evidence>
<dbReference type="PANTHER" id="PTHR30146:SF148">
    <property type="entry name" value="HTH-TYPE TRANSCRIPTIONAL REPRESSOR PURR-RELATED"/>
    <property type="match status" value="1"/>
</dbReference>
<organism evidence="7 8">
    <name type="scientific">Clostridium pasteurianum BC1</name>
    <dbReference type="NCBI Taxonomy" id="86416"/>
    <lineage>
        <taxon>Bacteria</taxon>
        <taxon>Bacillati</taxon>
        <taxon>Bacillota</taxon>
        <taxon>Clostridia</taxon>
        <taxon>Eubacteriales</taxon>
        <taxon>Clostridiaceae</taxon>
        <taxon>Clostridium</taxon>
    </lineage>
</organism>
<dbReference type="Pfam" id="PF00356">
    <property type="entry name" value="LacI"/>
    <property type="match status" value="1"/>
</dbReference>
<dbReference type="SUPFAM" id="SSF47413">
    <property type="entry name" value="lambda repressor-like DNA-binding domains"/>
    <property type="match status" value="1"/>
</dbReference>
<dbReference type="EMBL" id="CP003261">
    <property type="protein sequence ID" value="AGK95748.1"/>
    <property type="molecule type" value="Genomic_DNA"/>
</dbReference>
<dbReference type="KEGG" id="cpas:Clopa_0708"/>
<gene>
    <name evidence="7" type="ORF">Clopa_0708</name>
</gene>